<protein>
    <submittedName>
        <fullName evidence="2">Outer membrane lipoprotein SlyB</fullName>
    </submittedName>
</protein>
<gene>
    <name evidence="2" type="primary">slyB</name>
    <name evidence="2" type="ORF">NMK_2155</name>
</gene>
<feature type="chain" id="PRO_5015321578" evidence="1">
    <location>
        <begin position="23"/>
        <end position="173"/>
    </location>
</feature>
<dbReference type="RefSeq" id="WP_109015745.1">
    <property type="nucleotide sequence ID" value="NZ_BDOQ01000008.1"/>
</dbReference>
<dbReference type="AlphaFoldDB" id="A0A2R5F8K8"/>
<name>A0A2R5F8K8_9PROT</name>
<keyword evidence="2" id="KW-0449">Lipoprotein</keyword>
<sequence length="173" mass="16991">MNKTTTSLLVAALIATALPVHAGILGSDDNSSSIEKGQARTMNKVAKGTVLQVSEAKIEESTTAKSTGVMAGAATGGAIGLGNNGRGGLLGGVLGAVIGGVGGAAVSAFAGSQKAQDLVIQLDDGELTNVTQAVDDKVGAFAEGDAVLVVYKGDSARVIRNKMKAAAADAPAK</sequence>
<feature type="signal peptide" evidence="1">
    <location>
        <begin position="1"/>
        <end position="22"/>
    </location>
</feature>
<keyword evidence="3" id="KW-1185">Reference proteome</keyword>
<evidence type="ECO:0000313" key="3">
    <source>
        <dbReference type="Proteomes" id="UP000245081"/>
    </source>
</evidence>
<keyword evidence="1" id="KW-0732">Signal</keyword>
<dbReference type="EMBL" id="BDOQ01000008">
    <property type="protein sequence ID" value="GBG14556.1"/>
    <property type="molecule type" value="Genomic_DNA"/>
</dbReference>
<evidence type="ECO:0000313" key="2">
    <source>
        <dbReference type="EMBL" id="GBG14556.1"/>
    </source>
</evidence>
<reference evidence="2 3" key="1">
    <citation type="journal article" date="2018" name="Environ. Microbiol.">
        <title>Isolation and genomic characterization of Novimethylophilus kurashikiensis gen. nov. sp. nov., a new lanthanide-dependent methylotrophic species of Methylophilaceae.</title>
        <authorList>
            <person name="Lv H."/>
            <person name="Sahin N."/>
            <person name="Tani A."/>
        </authorList>
    </citation>
    <scope>NUCLEOTIDE SEQUENCE [LARGE SCALE GENOMIC DNA]</scope>
    <source>
        <strain evidence="2 3">La2-4</strain>
    </source>
</reference>
<organism evidence="2 3">
    <name type="scientific">Novimethylophilus kurashikiensis</name>
    <dbReference type="NCBI Taxonomy" id="1825523"/>
    <lineage>
        <taxon>Bacteria</taxon>
        <taxon>Pseudomonadati</taxon>
        <taxon>Pseudomonadota</taxon>
        <taxon>Betaproteobacteria</taxon>
        <taxon>Nitrosomonadales</taxon>
        <taxon>Methylophilaceae</taxon>
        <taxon>Novimethylophilus</taxon>
    </lineage>
</organism>
<comment type="caution">
    <text evidence="2">The sequence shown here is derived from an EMBL/GenBank/DDBJ whole genome shotgun (WGS) entry which is preliminary data.</text>
</comment>
<dbReference type="Proteomes" id="UP000245081">
    <property type="component" value="Unassembled WGS sequence"/>
</dbReference>
<proteinExistence type="predicted"/>
<accession>A0A2R5F8K8</accession>
<evidence type="ECO:0000256" key="1">
    <source>
        <dbReference type="SAM" id="SignalP"/>
    </source>
</evidence>